<keyword evidence="2" id="KW-0732">Signal</keyword>
<reference evidence="3 4" key="1">
    <citation type="journal article" date="2011" name="PLoS Pathog.">
        <title>Endophytic Life Strategies Decoded by Genome and Transcriptome Analyses of the Mutualistic Root Symbiont Piriformospora indica.</title>
        <authorList>
            <person name="Zuccaro A."/>
            <person name="Lahrmann U."/>
            <person name="Guldener U."/>
            <person name="Langen G."/>
            <person name="Pfiffi S."/>
            <person name="Biedenkopf D."/>
            <person name="Wong P."/>
            <person name="Samans B."/>
            <person name="Grimm C."/>
            <person name="Basiewicz M."/>
            <person name="Murat C."/>
            <person name="Martin F."/>
            <person name="Kogel K.H."/>
        </authorList>
    </citation>
    <scope>NUCLEOTIDE SEQUENCE [LARGE SCALE GENOMIC DNA]</scope>
    <source>
        <strain evidence="3 4">DSM 11827</strain>
    </source>
</reference>
<dbReference type="HOGENOM" id="CLU_1555860_0_0_1"/>
<feature type="signal peptide" evidence="2">
    <location>
        <begin position="1"/>
        <end position="17"/>
    </location>
</feature>
<organism evidence="3 4">
    <name type="scientific">Serendipita indica (strain DSM 11827)</name>
    <name type="common">Root endophyte fungus</name>
    <name type="synonym">Piriformospora indica</name>
    <dbReference type="NCBI Taxonomy" id="1109443"/>
    <lineage>
        <taxon>Eukaryota</taxon>
        <taxon>Fungi</taxon>
        <taxon>Dikarya</taxon>
        <taxon>Basidiomycota</taxon>
        <taxon>Agaricomycotina</taxon>
        <taxon>Agaricomycetes</taxon>
        <taxon>Sebacinales</taxon>
        <taxon>Serendipitaceae</taxon>
        <taxon>Serendipita</taxon>
    </lineage>
</organism>
<evidence type="ECO:0000256" key="1">
    <source>
        <dbReference type="SAM" id="MobiDB-lite"/>
    </source>
</evidence>
<evidence type="ECO:0000313" key="3">
    <source>
        <dbReference type="EMBL" id="CCA68989.1"/>
    </source>
</evidence>
<proteinExistence type="predicted"/>
<evidence type="ECO:0000313" key="4">
    <source>
        <dbReference type="Proteomes" id="UP000007148"/>
    </source>
</evidence>
<dbReference type="AlphaFoldDB" id="G4TCG4"/>
<dbReference type="Proteomes" id="UP000007148">
    <property type="component" value="Unassembled WGS sequence"/>
</dbReference>
<name>G4TCG4_SERID</name>
<evidence type="ECO:0000256" key="2">
    <source>
        <dbReference type="SAM" id="SignalP"/>
    </source>
</evidence>
<feature type="region of interest" description="Disordered" evidence="1">
    <location>
        <begin position="107"/>
        <end position="145"/>
    </location>
</feature>
<sequence length="172" mass="17348">MLARLAAPLFLALLVSAKLTITTPEIKECEPATFQVDGGTGTILLDVLPSEKPCEHDPIQHVDTGLNGGGQYILHHTLKAGTSVVVIVDDAQGDEGWSNTIVVAACPSSSSTSSTSRTSGTASVAGTSSTRRPTASVVPVNAGDDSTNGAIPAKASFGAGVVALVSAFAFLA</sequence>
<dbReference type="InParanoid" id="G4TCG4"/>
<feature type="chain" id="PRO_5003468359" description="GPI anchored protein" evidence="2">
    <location>
        <begin position="18"/>
        <end position="172"/>
    </location>
</feature>
<gene>
    <name evidence="3" type="ORF">PIIN_02849</name>
</gene>
<comment type="caution">
    <text evidence="3">The sequence shown here is derived from an EMBL/GenBank/DDBJ whole genome shotgun (WGS) entry which is preliminary data.</text>
</comment>
<accession>G4TCG4</accession>
<protein>
    <recommendedName>
        <fullName evidence="5">GPI anchored protein</fullName>
    </recommendedName>
</protein>
<dbReference type="OrthoDB" id="3259746at2759"/>
<keyword evidence="4" id="KW-1185">Reference proteome</keyword>
<evidence type="ECO:0008006" key="5">
    <source>
        <dbReference type="Google" id="ProtNLM"/>
    </source>
</evidence>
<feature type="compositionally biased region" description="Low complexity" evidence="1">
    <location>
        <begin position="108"/>
        <end position="131"/>
    </location>
</feature>
<dbReference type="EMBL" id="CAFZ01000044">
    <property type="protein sequence ID" value="CCA68989.1"/>
    <property type="molecule type" value="Genomic_DNA"/>
</dbReference>